<dbReference type="Bgee" id="ENSLOCG00000003268">
    <property type="expression patterns" value="Expressed in bone element and 13 other cell types or tissues"/>
</dbReference>
<evidence type="ECO:0000256" key="2">
    <source>
        <dbReference type="ARBA" id="ARBA00004555"/>
    </source>
</evidence>
<dbReference type="InterPro" id="IPR014352">
    <property type="entry name" value="FERM/acyl-CoA-bd_prot_sf"/>
</dbReference>
<keyword evidence="3" id="KW-0813">Transport</keyword>
<keyword evidence="4" id="KW-0256">Endoplasmic reticulum</keyword>
<dbReference type="STRING" id="7918.ENSLOCP00000003856"/>
<keyword evidence="10" id="KW-1185">Reference proteome</keyword>
<dbReference type="Pfam" id="PF00887">
    <property type="entry name" value="ACBP"/>
    <property type="match status" value="1"/>
</dbReference>
<dbReference type="eggNOG" id="KOG0817">
    <property type="taxonomic scope" value="Eukaryota"/>
</dbReference>
<dbReference type="FunCoup" id="W5M648">
    <property type="interactions" value="1375"/>
</dbReference>
<dbReference type="PANTHER" id="PTHR23310:SF54">
    <property type="entry name" value="ACYL-COA-BINDING PROTEIN"/>
    <property type="match status" value="1"/>
</dbReference>
<comment type="subcellular location">
    <subcellularLocation>
        <location evidence="1">Endoplasmic reticulum</location>
    </subcellularLocation>
    <subcellularLocation>
        <location evidence="2">Golgi apparatus</location>
    </subcellularLocation>
</comment>
<name>W5M648_LEPOC</name>
<evidence type="ECO:0000259" key="8">
    <source>
        <dbReference type="PROSITE" id="PS51228"/>
    </source>
</evidence>
<dbReference type="GeneTree" id="ENSGT00940000154846"/>
<gene>
    <name evidence="9" type="primary">DBI</name>
</gene>
<dbReference type="GO" id="GO:0005794">
    <property type="term" value="C:Golgi apparatus"/>
    <property type="evidence" value="ECO:0007669"/>
    <property type="project" value="UniProtKB-SubCell"/>
</dbReference>
<evidence type="ECO:0000256" key="3">
    <source>
        <dbReference type="ARBA" id="ARBA00022448"/>
    </source>
</evidence>
<proteinExistence type="predicted"/>
<evidence type="ECO:0000256" key="6">
    <source>
        <dbReference type="ARBA" id="ARBA00023121"/>
    </source>
</evidence>
<dbReference type="EMBL" id="AHAT01011551">
    <property type="status" value="NOT_ANNOTATED_CDS"/>
    <property type="molecule type" value="Genomic_DNA"/>
</dbReference>
<keyword evidence="5" id="KW-0333">Golgi apparatus</keyword>
<dbReference type="GO" id="GO:0000062">
    <property type="term" value="F:fatty-acyl-CoA binding"/>
    <property type="evidence" value="ECO:0000318"/>
    <property type="project" value="GO_Central"/>
</dbReference>
<reference evidence="9" key="2">
    <citation type="submission" date="2025-08" db="UniProtKB">
        <authorList>
            <consortium name="Ensembl"/>
        </authorList>
    </citation>
    <scope>IDENTIFICATION</scope>
</reference>
<dbReference type="PROSITE" id="PS51228">
    <property type="entry name" value="ACB_2"/>
    <property type="match status" value="1"/>
</dbReference>
<dbReference type="PRINTS" id="PR00689">
    <property type="entry name" value="ACOABINDINGP"/>
</dbReference>
<reference evidence="9" key="3">
    <citation type="submission" date="2025-09" db="UniProtKB">
        <authorList>
            <consortium name="Ensembl"/>
        </authorList>
    </citation>
    <scope>IDENTIFICATION</scope>
</reference>
<dbReference type="SUPFAM" id="SSF47027">
    <property type="entry name" value="Acyl-CoA binding protein"/>
    <property type="match status" value="1"/>
</dbReference>
<dbReference type="GO" id="GO:0006631">
    <property type="term" value="P:fatty acid metabolic process"/>
    <property type="evidence" value="ECO:0000318"/>
    <property type="project" value="GO_Central"/>
</dbReference>
<dbReference type="Proteomes" id="UP000018468">
    <property type="component" value="Linkage group LG12"/>
</dbReference>
<evidence type="ECO:0000256" key="5">
    <source>
        <dbReference type="ARBA" id="ARBA00023034"/>
    </source>
</evidence>
<sequence>MSQADFEKAAEEVKILKTKPADKEVLEIYGLYKQATVGDVNTQRPGMLDFTGKAKWDAWDANKGPYKMSHTSLSRSERGRFILGRGLTRKMWLTTQKEPLAGFLKKKFLHVYCDLLSFCPLGMSKEDAMKKYIEKVEELKAKYGI</sequence>
<dbReference type="InterPro" id="IPR000582">
    <property type="entry name" value="Acyl-CoA-binding_protein"/>
</dbReference>
<feature type="domain" description="ACB" evidence="8">
    <location>
        <begin position="2"/>
        <end position="145"/>
    </location>
</feature>
<keyword evidence="6" id="KW-0446">Lipid-binding</keyword>
<dbReference type="Gene3D" id="1.20.80.10">
    <property type="match status" value="1"/>
</dbReference>
<dbReference type="HOGENOM" id="CLU_118853_3_1_1"/>
<evidence type="ECO:0000256" key="7">
    <source>
        <dbReference type="ARBA" id="ARBA00039735"/>
    </source>
</evidence>
<reference evidence="10" key="1">
    <citation type="submission" date="2011-12" db="EMBL/GenBank/DDBJ databases">
        <title>The Draft Genome of Lepisosteus oculatus.</title>
        <authorList>
            <consortium name="The Broad Institute Genome Assembly &amp; Analysis Group"/>
            <consortium name="Computational R&amp;D Group"/>
            <consortium name="and Sequencing Platform"/>
            <person name="Di Palma F."/>
            <person name="Alfoldi J."/>
            <person name="Johnson J."/>
            <person name="Berlin A."/>
            <person name="Gnerre S."/>
            <person name="Jaffe D."/>
            <person name="MacCallum I."/>
            <person name="Young S."/>
            <person name="Walker B.J."/>
            <person name="Lander E.S."/>
            <person name="Lindblad-Toh K."/>
        </authorList>
    </citation>
    <scope>NUCLEOTIDE SEQUENCE [LARGE SCALE GENOMIC DNA]</scope>
</reference>
<dbReference type="InParanoid" id="W5M648"/>
<organism evidence="9 10">
    <name type="scientific">Lepisosteus oculatus</name>
    <name type="common">Spotted gar</name>
    <dbReference type="NCBI Taxonomy" id="7918"/>
    <lineage>
        <taxon>Eukaryota</taxon>
        <taxon>Metazoa</taxon>
        <taxon>Chordata</taxon>
        <taxon>Craniata</taxon>
        <taxon>Vertebrata</taxon>
        <taxon>Euteleostomi</taxon>
        <taxon>Actinopterygii</taxon>
        <taxon>Neopterygii</taxon>
        <taxon>Holostei</taxon>
        <taxon>Semionotiformes</taxon>
        <taxon>Lepisosteidae</taxon>
        <taxon>Lepisosteus</taxon>
    </lineage>
</organism>
<dbReference type="Ensembl" id="ENSLOCT00000003864.1">
    <property type="protein sequence ID" value="ENSLOCP00000003856.1"/>
    <property type="gene ID" value="ENSLOCG00000003268.1"/>
</dbReference>
<evidence type="ECO:0000313" key="9">
    <source>
        <dbReference type="Ensembl" id="ENSLOCP00000003856.1"/>
    </source>
</evidence>
<dbReference type="AlphaFoldDB" id="W5M648"/>
<evidence type="ECO:0000313" key="10">
    <source>
        <dbReference type="Proteomes" id="UP000018468"/>
    </source>
</evidence>
<dbReference type="GO" id="GO:0005783">
    <property type="term" value="C:endoplasmic reticulum"/>
    <property type="evidence" value="ECO:0007669"/>
    <property type="project" value="UniProtKB-SubCell"/>
</dbReference>
<evidence type="ECO:0000256" key="4">
    <source>
        <dbReference type="ARBA" id="ARBA00022824"/>
    </source>
</evidence>
<evidence type="ECO:0000256" key="1">
    <source>
        <dbReference type="ARBA" id="ARBA00004240"/>
    </source>
</evidence>
<protein>
    <recommendedName>
        <fullName evidence="7">Acyl-CoA-binding protein</fullName>
    </recommendedName>
</protein>
<accession>W5M648</accession>
<dbReference type="PANTHER" id="PTHR23310">
    <property type="entry name" value="ACYL-COA-BINDING PROTEIN, ACBP"/>
    <property type="match status" value="1"/>
</dbReference>
<dbReference type="InterPro" id="IPR035984">
    <property type="entry name" value="Acyl-CoA-binding_sf"/>
</dbReference>